<organism evidence="1 2">
    <name type="scientific">Desulfurobacterium pacificum</name>
    <dbReference type="NCBI Taxonomy" id="240166"/>
    <lineage>
        <taxon>Bacteria</taxon>
        <taxon>Pseudomonadati</taxon>
        <taxon>Aquificota</taxon>
        <taxon>Aquificia</taxon>
        <taxon>Desulfurobacteriales</taxon>
        <taxon>Desulfurobacteriaceae</taxon>
        <taxon>Desulfurobacterium</taxon>
    </lineage>
</organism>
<comment type="caution">
    <text evidence="1">The sequence shown here is derived from an EMBL/GenBank/DDBJ whole genome shotgun (WGS) entry which is preliminary data.</text>
</comment>
<gene>
    <name evidence="1" type="ORF">SAMN06265339_1682</name>
</gene>
<dbReference type="Gene3D" id="3.40.50.720">
    <property type="entry name" value="NAD(P)-binding Rossmann-like Domain"/>
    <property type="match status" value="1"/>
</dbReference>
<name>A0ABY1NWF5_9BACT</name>
<dbReference type="Proteomes" id="UP001157911">
    <property type="component" value="Unassembled WGS sequence"/>
</dbReference>
<sequence>MDEVKKLEEKLKPFGSLLLLGAGRLGFRVFEKLIQVHRGGFKKITVFDGSRIDGKDAYHLSKGARIGEKKVEFLKRLYPVERNYRIVETFGVNFSKEHFHLIKNHDVIVSTIAGGNTLNLVAAISKEAEKHGIPLITTNGVFGFGDEEVKVEKLQKAGAGPALYLKKLTGAENVFVVGTGKLIKDGLPITSTILENVAEKIAILSLKLLYGRKT</sequence>
<dbReference type="EMBL" id="FXUB01000007">
    <property type="protein sequence ID" value="SMP19415.1"/>
    <property type="molecule type" value="Genomic_DNA"/>
</dbReference>
<evidence type="ECO:0000313" key="2">
    <source>
        <dbReference type="Proteomes" id="UP001157911"/>
    </source>
</evidence>
<evidence type="ECO:0000313" key="1">
    <source>
        <dbReference type="EMBL" id="SMP19415.1"/>
    </source>
</evidence>
<proteinExistence type="predicted"/>
<protein>
    <submittedName>
        <fullName evidence="1">Predicted dinucleotide-utilizing enzyme of the ThiF/HesA family</fullName>
    </submittedName>
</protein>
<dbReference type="RefSeq" id="WP_283401119.1">
    <property type="nucleotide sequence ID" value="NZ_FXUB01000007.1"/>
</dbReference>
<reference evidence="1 2" key="1">
    <citation type="submission" date="2017-05" db="EMBL/GenBank/DDBJ databases">
        <authorList>
            <person name="Varghese N."/>
            <person name="Submissions S."/>
        </authorList>
    </citation>
    <scope>NUCLEOTIDE SEQUENCE [LARGE SCALE GENOMIC DNA]</scope>
    <source>
        <strain evidence="1 2">DSM 15522</strain>
    </source>
</reference>
<accession>A0ABY1NWF5</accession>
<dbReference type="InterPro" id="IPR035985">
    <property type="entry name" value="Ubiquitin-activating_enz"/>
</dbReference>
<dbReference type="SUPFAM" id="SSF69572">
    <property type="entry name" value="Activating enzymes of the ubiquitin-like proteins"/>
    <property type="match status" value="1"/>
</dbReference>
<keyword evidence="2" id="KW-1185">Reference proteome</keyword>